<keyword evidence="2" id="KW-0812">Transmembrane</keyword>
<evidence type="ECO:0000256" key="1">
    <source>
        <dbReference type="ARBA" id="ARBA00009817"/>
    </source>
</evidence>
<dbReference type="AlphaFoldDB" id="A0A5N6R3W3"/>
<dbReference type="SUPFAM" id="SSF55136">
    <property type="entry name" value="Probable bacterial effector-binding domain"/>
    <property type="match status" value="1"/>
</dbReference>
<protein>
    <recommendedName>
        <fullName evidence="5">SOUL heme-binding protein</fullName>
    </recommendedName>
</protein>
<dbReference type="InterPro" id="IPR006917">
    <property type="entry name" value="SOUL_heme-bd"/>
</dbReference>
<keyword evidence="2" id="KW-1133">Transmembrane helix</keyword>
<comment type="similarity">
    <text evidence="1">Belongs to the HEBP family.</text>
</comment>
<keyword evidence="2" id="KW-0472">Membrane</keyword>
<sequence>MGSPISVFFSLNYLVILIYYYLSNSSNLVLSGDAIESPQYTVVHSEPDLEIRLYVESSWISALARGTTSFDKSTKYGFDRLYQYIHGGNLNHSKIPMTAPVLTTINSSSPGSGYFVRLSLPASYGGNPPEPNPELNLQLDKWRSHCIAVRKFSGFAKDDNVSKEIEALVNSLNKHLTGKATMVEDGSYYSIAQYNSSKHLSGRLNEAWINVYAEGCPRYQGKY</sequence>
<evidence type="ECO:0008006" key="5">
    <source>
        <dbReference type="Google" id="ProtNLM"/>
    </source>
</evidence>
<dbReference type="FunFam" id="3.20.80.10:FF:000002">
    <property type="entry name" value="Heme-binding protein 2"/>
    <property type="match status" value="1"/>
</dbReference>
<evidence type="ECO:0000256" key="2">
    <source>
        <dbReference type="SAM" id="Phobius"/>
    </source>
</evidence>
<name>A0A5N6R3W3_9ROSI</name>
<dbReference type="EMBL" id="CM017323">
    <property type="protein sequence ID" value="KAE8023505.1"/>
    <property type="molecule type" value="Genomic_DNA"/>
</dbReference>
<dbReference type="InterPro" id="IPR011256">
    <property type="entry name" value="Reg_factor_effector_dom_sf"/>
</dbReference>
<dbReference type="PANTHER" id="PTHR11220:SF36">
    <property type="entry name" value="SOUL HEME-BINDING PROTEIN"/>
    <property type="match status" value="1"/>
</dbReference>
<gene>
    <name evidence="3" type="ORF">FH972_009192</name>
</gene>
<keyword evidence="4" id="KW-1185">Reference proteome</keyword>
<feature type="transmembrane region" description="Helical" evidence="2">
    <location>
        <begin position="6"/>
        <end position="22"/>
    </location>
</feature>
<proteinExistence type="inferred from homology"/>
<dbReference type="Gene3D" id="3.20.80.10">
    <property type="entry name" value="Regulatory factor, effector binding domain"/>
    <property type="match status" value="1"/>
</dbReference>
<dbReference type="PANTHER" id="PTHR11220">
    <property type="entry name" value="HEME-BINDING PROTEIN-RELATED"/>
    <property type="match status" value="1"/>
</dbReference>
<accession>A0A5N6R3W3</accession>
<dbReference type="OrthoDB" id="6424451at2759"/>
<organism evidence="3 4">
    <name type="scientific">Carpinus fangiana</name>
    <dbReference type="NCBI Taxonomy" id="176857"/>
    <lineage>
        <taxon>Eukaryota</taxon>
        <taxon>Viridiplantae</taxon>
        <taxon>Streptophyta</taxon>
        <taxon>Embryophyta</taxon>
        <taxon>Tracheophyta</taxon>
        <taxon>Spermatophyta</taxon>
        <taxon>Magnoliopsida</taxon>
        <taxon>eudicotyledons</taxon>
        <taxon>Gunneridae</taxon>
        <taxon>Pentapetalae</taxon>
        <taxon>rosids</taxon>
        <taxon>fabids</taxon>
        <taxon>Fagales</taxon>
        <taxon>Betulaceae</taxon>
        <taxon>Carpinus</taxon>
    </lineage>
</organism>
<evidence type="ECO:0000313" key="4">
    <source>
        <dbReference type="Proteomes" id="UP000327013"/>
    </source>
</evidence>
<dbReference type="Pfam" id="PF04832">
    <property type="entry name" value="SOUL"/>
    <property type="match status" value="1"/>
</dbReference>
<evidence type="ECO:0000313" key="3">
    <source>
        <dbReference type="EMBL" id="KAE8023505.1"/>
    </source>
</evidence>
<dbReference type="Proteomes" id="UP000327013">
    <property type="component" value="Chromosome 3"/>
</dbReference>
<reference evidence="3 4" key="1">
    <citation type="submission" date="2019-06" db="EMBL/GenBank/DDBJ databases">
        <title>A chromosomal-level reference genome of Carpinus fangiana (Coryloideae, Betulaceae).</title>
        <authorList>
            <person name="Yang X."/>
            <person name="Wang Z."/>
            <person name="Zhang L."/>
            <person name="Hao G."/>
            <person name="Liu J."/>
            <person name="Yang Y."/>
        </authorList>
    </citation>
    <scope>NUCLEOTIDE SEQUENCE [LARGE SCALE GENOMIC DNA]</scope>
    <source>
        <strain evidence="3">Cfa_2016G</strain>
        <tissue evidence="3">Leaf</tissue>
    </source>
</reference>